<evidence type="ECO:0000313" key="2">
    <source>
        <dbReference type="EMBL" id="KAK7504906.1"/>
    </source>
</evidence>
<proteinExistence type="predicted"/>
<comment type="caution">
    <text evidence="2">The sequence shown here is derived from an EMBL/GenBank/DDBJ whole genome shotgun (WGS) entry which is preliminary data.</text>
</comment>
<dbReference type="EMBL" id="JACVVK020000013">
    <property type="protein sequence ID" value="KAK7504906.1"/>
    <property type="molecule type" value="Genomic_DNA"/>
</dbReference>
<feature type="non-terminal residue" evidence="2">
    <location>
        <position position="130"/>
    </location>
</feature>
<reference evidence="2 3" key="1">
    <citation type="journal article" date="2023" name="Sci. Data">
        <title>Genome assembly of the Korean intertidal mud-creeper Batillaria attramentaria.</title>
        <authorList>
            <person name="Patra A.K."/>
            <person name="Ho P.T."/>
            <person name="Jun S."/>
            <person name="Lee S.J."/>
            <person name="Kim Y."/>
            <person name="Won Y.J."/>
        </authorList>
    </citation>
    <scope>NUCLEOTIDE SEQUENCE [LARGE SCALE GENOMIC DNA]</scope>
    <source>
        <strain evidence="2">Wonlab-2016</strain>
    </source>
</reference>
<feature type="compositionally biased region" description="Basic and acidic residues" evidence="1">
    <location>
        <begin position="121"/>
        <end position="130"/>
    </location>
</feature>
<protein>
    <submittedName>
        <fullName evidence="2">Uncharacterized protein</fullName>
    </submittedName>
</protein>
<accession>A0ABD0M063</accession>
<gene>
    <name evidence="2" type="ORF">BaRGS_00003934</name>
</gene>
<evidence type="ECO:0000313" key="3">
    <source>
        <dbReference type="Proteomes" id="UP001519460"/>
    </source>
</evidence>
<feature type="non-terminal residue" evidence="2">
    <location>
        <position position="1"/>
    </location>
</feature>
<evidence type="ECO:0000256" key="1">
    <source>
        <dbReference type="SAM" id="MobiDB-lite"/>
    </source>
</evidence>
<keyword evidence="3" id="KW-1185">Reference proteome</keyword>
<organism evidence="2 3">
    <name type="scientific">Batillaria attramentaria</name>
    <dbReference type="NCBI Taxonomy" id="370345"/>
    <lineage>
        <taxon>Eukaryota</taxon>
        <taxon>Metazoa</taxon>
        <taxon>Spiralia</taxon>
        <taxon>Lophotrochozoa</taxon>
        <taxon>Mollusca</taxon>
        <taxon>Gastropoda</taxon>
        <taxon>Caenogastropoda</taxon>
        <taxon>Sorbeoconcha</taxon>
        <taxon>Cerithioidea</taxon>
        <taxon>Batillariidae</taxon>
        <taxon>Batillaria</taxon>
    </lineage>
</organism>
<feature type="region of interest" description="Disordered" evidence="1">
    <location>
        <begin position="83"/>
        <end position="130"/>
    </location>
</feature>
<dbReference type="AlphaFoldDB" id="A0ABD0M063"/>
<sequence length="130" mass="14354">ASPLSDTVLPSLHAMTLQPATNLGTPCHKVSTCEQLAKPLRPITARECSVDHRSMFTNPKLQLSSTPVYSGAVRLQPTITNCKNSRTTKGLPCPKEERWKRRVLSSPGPDDVLTTRKHTRQPIDTDVGRQ</sequence>
<name>A0ABD0M063_9CAEN</name>
<dbReference type="Proteomes" id="UP001519460">
    <property type="component" value="Unassembled WGS sequence"/>
</dbReference>